<name>A0ABN1ICE6_9GAMM</name>
<accession>A0ABN1ICE6</accession>
<evidence type="ECO:0000313" key="2">
    <source>
        <dbReference type="EMBL" id="GAA0704537.1"/>
    </source>
</evidence>
<comment type="caution">
    <text evidence="2">The sequence shown here is derived from an EMBL/GenBank/DDBJ whole genome shotgun (WGS) entry which is preliminary data.</text>
</comment>
<dbReference type="Pfam" id="PF01797">
    <property type="entry name" value="Y1_Tnp"/>
    <property type="match status" value="1"/>
</dbReference>
<dbReference type="Gene3D" id="3.30.70.1290">
    <property type="entry name" value="Transposase IS200-like"/>
    <property type="match status" value="1"/>
</dbReference>
<dbReference type="PANTHER" id="PTHR36966">
    <property type="entry name" value="REP-ASSOCIATED TYROSINE TRANSPOSASE"/>
    <property type="match status" value="1"/>
</dbReference>
<dbReference type="SUPFAM" id="SSF143422">
    <property type="entry name" value="Transposase IS200-like"/>
    <property type="match status" value="1"/>
</dbReference>
<dbReference type="PANTHER" id="PTHR36966:SF1">
    <property type="entry name" value="REP-ASSOCIATED TYROSINE TRANSPOSASE"/>
    <property type="match status" value="1"/>
</dbReference>
<keyword evidence="3" id="KW-1185">Reference proteome</keyword>
<dbReference type="Proteomes" id="UP001501523">
    <property type="component" value="Unassembled WGS sequence"/>
</dbReference>
<dbReference type="SMART" id="SM01321">
    <property type="entry name" value="Y1_Tnp"/>
    <property type="match status" value="1"/>
</dbReference>
<sequence length="202" mass="22969">MQRPNYPPCGRARLRKGRTSEPGRIYLVTFTTVSRRRVFTQWEPAVAAIRALCDPSLWRNSRLLCWVLMPDHWHGLIELGATDSLSDLVRRVKGTTALAANRAVTGCTGPIWVSGFHDHAIRADEDVITLARYVVLNPVRAGLVTHSGLYPFWDAIWIDVREEHRGRSRSYRSKAFSRSQALRRSGFSRDAVGLYRFFTGLT</sequence>
<dbReference type="RefSeq" id="WP_343786121.1">
    <property type="nucleotide sequence ID" value="NZ_BAAAEU010000001.1"/>
</dbReference>
<dbReference type="NCBIfam" id="NF047646">
    <property type="entry name" value="REP_Tyr_transpos"/>
    <property type="match status" value="1"/>
</dbReference>
<dbReference type="EMBL" id="BAAAEU010000001">
    <property type="protein sequence ID" value="GAA0704537.1"/>
    <property type="molecule type" value="Genomic_DNA"/>
</dbReference>
<protein>
    <recommendedName>
        <fullName evidence="1">Transposase IS200-like domain-containing protein</fullName>
    </recommendedName>
</protein>
<dbReference type="InterPro" id="IPR036515">
    <property type="entry name" value="Transposase_17_sf"/>
</dbReference>
<dbReference type="InterPro" id="IPR002686">
    <property type="entry name" value="Transposase_17"/>
</dbReference>
<evidence type="ECO:0000259" key="1">
    <source>
        <dbReference type="SMART" id="SM01321"/>
    </source>
</evidence>
<reference evidence="2 3" key="1">
    <citation type="journal article" date="2019" name="Int. J. Syst. Evol. Microbiol.">
        <title>The Global Catalogue of Microorganisms (GCM) 10K type strain sequencing project: providing services to taxonomists for standard genome sequencing and annotation.</title>
        <authorList>
            <consortium name="The Broad Institute Genomics Platform"/>
            <consortium name="The Broad Institute Genome Sequencing Center for Infectious Disease"/>
            <person name="Wu L."/>
            <person name="Ma J."/>
        </authorList>
    </citation>
    <scope>NUCLEOTIDE SEQUENCE [LARGE SCALE GENOMIC DNA]</scope>
    <source>
        <strain evidence="2 3">JCM 15421</strain>
    </source>
</reference>
<evidence type="ECO:0000313" key="3">
    <source>
        <dbReference type="Proteomes" id="UP001501523"/>
    </source>
</evidence>
<gene>
    <name evidence="2" type="ORF">GCM10009105_01440</name>
</gene>
<proteinExistence type="predicted"/>
<dbReference type="InterPro" id="IPR052715">
    <property type="entry name" value="RAYT_transposase"/>
</dbReference>
<feature type="domain" description="Transposase IS200-like" evidence="1">
    <location>
        <begin position="21"/>
        <end position="137"/>
    </location>
</feature>
<organism evidence="2 3">
    <name type="scientific">Dokdonella soli</name>
    <dbReference type="NCBI Taxonomy" id="529810"/>
    <lineage>
        <taxon>Bacteria</taxon>
        <taxon>Pseudomonadati</taxon>
        <taxon>Pseudomonadota</taxon>
        <taxon>Gammaproteobacteria</taxon>
        <taxon>Lysobacterales</taxon>
        <taxon>Rhodanobacteraceae</taxon>
        <taxon>Dokdonella</taxon>
    </lineage>
</organism>